<evidence type="ECO:0000256" key="12">
    <source>
        <dbReference type="ARBA" id="ARBA00072613"/>
    </source>
</evidence>
<keyword evidence="2" id="KW-0217">Developmental protein</keyword>
<protein>
    <recommendedName>
        <fullName evidence="12">Homeobox protein siamois</fullName>
    </recommendedName>
</protein>
<keyword evidence="18" id="KW-1185">Reference proteome</keyword>
<dbReference type="AlphaFoldDB" id="A0AAD9VFE8"/>
<evidence type="ECO:0000259" key="16">
    <source>
        <dbReference type="PROSITE" id="PS50071"/>
    </source>
</evidence>
<dbReference type="SMART" id="SM00389">
    <property type="entry name" value="HOX"/>
    <property type="match status" value="1"/>
</dbReference>
<feature type="region of interest" description="Disordered" evidence="15">
    <location>
        <begin position="155"/>
        <end position="182"/>
    </location>
</feature>
<sequence length="205" mass="23979">MPSEHRMQHNLMDFMRHHYLYSSHHHPYRLRPAGTRYGAVSPYPMLAIPRCTCECYCERSRPQLAESDARQESTSGEGRIREFVDFKNGEFCLDKTGRRNRTTYKRWQIDELERAFSLNPYPTSVFKKTLALRLGLRDSRVQVWFQNRRAKAKRERPGGSAECCGSNNDTETELTEEEQTRDYAIDHVTDSEDSKEKQHVNAGEV</sequence>
<evidence type="ECO:0000256" key="4">
    <source>
        <dbReference type="ARBA" id="ARBA00022902"/>
    </source>
</evidence>
<evidence type="ECO:0000256" key="3">
    <source>
        <dbReference type="ARBA" id="ARBA00022782"/>
    </source>
</evidence>
<organism evidence="17 18">
    <name type="scientific">Acropora cervicornis</name>
    <name type="common">Staghorn coral</name>
    <dbReference type="NCBI Taxonomy" id="6130"/>
    <lineage>
        <taxon>Eukaryota</taxon>
        <taxon>Metazoa</taxon>
        <taxon>Cnidaria</taxon>
        <taxon>Anthozoa</taxon>
        <taxon>Hexacorallia</taxon>
        <taxon>Scleractinia</taxon>
        <taxon>Astrocoeniina</taxon>
        <taxon>Acroporidae</taxon>
        <taxon>Acropora</taxon>
    </lineage>
</organism>
<evidence type="ECO:0000256" key="2">
    <source>
        <dbReference type="ARBA" id="ARBA00022473"/>
    </source>
</evidence>
<dbReference type="PANTHER" id="PTHR24328">
    <property type="entry name" value="HOMEOBOX PROTEIN MOX"/>
    <property type="match status" value="1"/>
</dbReference>
<evidence type="ECO:0000256" key="9">
    <source>
        <dbReference type="ARBA" id="ARBA00023163"/>
    </source>
</evidence>
<evidence type="ECO:0000256" key="14">
    <source>
        <dbReference type="RuleBase" id="RU000682"/>
    </source>
</evidence>
<keyword evidence="7 13" id="KW-0371">Homeobox</keyword>
<evidence type="ECO:0000256" key="1">
    <source>
        <dbReference type="ARBA" id="ARBA00004123"/>
    </source>
</evidence>
<dbReference type="GO" id="GO:0000978">
    <property type="term" value="F:RNA polymerase II cis-regulatory region sequence-specific DNA binding"/>
    <property type="evidence" value="ECO:0007669"/>
    <property type="project" value="TreeGrafter"/>
</dbReference>
<keyword evidence="6 13" id="KW-0238">DNA-binding</keyword>
<accession>A0AAD9VFE8</accession>
<reference evidence="17" key="2">
    <citation type="journal article" date="2023" name="Science">
        <title>Genomic signatures of disease resistance in endangered staghorn corals.</title>
        <authorList>
            <person name="Vollmer S.V."/>
            <person name="Selwyn J.D."/>
            <person name="Despard B.A."/>
            <person name="Roesel C.L."/>
        </authorList>
    </citation>
    <scope>NUCLEOTIDE SEQUENCE</scope>
    <source>
        <strain evidence="17">K2</strain>
    </source>
</reference>
<dbReference type="GO" id="GO:0030154">
    <property type="term" value="P:cell differentiation"/>
    <property type="evidence" value="ECO:0007669"/>
    <property type="project" value="UniProtKB-KW"/>
</dbReference>
<name>A0AAD9VFE8_ACRCE</name>
<dbReference type="InterPro" id="IPR009057">
    <property type="entry name" value="Homeodomain-like_sf"/>
</dbReference>
<evidence type="ECO:0000256" key="8">
    <source>
        <dbReference type="ARBA" id="ARBA00023159"/>
    </source>
</evidence>
<dbReference type="CDD" id="cd00086">
    <property type="entry name" value="homeodomain"/>
    <property type="match status" value="1"/>
</dbReference>
<keyword evidence="11 13" id="KW-0539">Nucleus</keyword>
<keyword evidence="5" id="KW-0805">Transcription regulation</keyword>
<evidence type="ECO:0000313" key="18">
    <source>
        <dbReference type="Proteomes" id="UP001249851"/>
    </source>
</evidence>
<dbReference type="Gene3D" id="1.10.10.60">
    <property type="entry name" value="Homeodomain-like"/>
    <property type="match status" value="1"/>
</dbReference>
<comment type="subcellular location">
    <subcellularLocation>
        <location evidence="1 13 14">Nucleus</location>
    </subcellularLocation>
</comment>
<keyword evidence="3" id="KW-0221">Differentiation</keyword>
<dbReference type="GO" id="GO:0007369">
    <property type="term" value="P:gastrulation"/>
    <property type="evidence" value="ECO:0007669"/>
    <property type="project" value="UniProtKB-KW"/>
</dbReference>
<keyword evidence="4" id="KW-0524">Neurogenesis</keyword>
<dbReference type="Pfam" id="PF00046">
    <property type="entry name" value="Homeodomain"/>
    <property type="match status" value="1"/>
</dbReference>
<evidence type="ECO:0000256" key="11">
    <source>
        <dbReference type="ARBA" id="ARBA00023242"/>
    </source>
</evidence>
<evidence type="ECO:0000256" key="10">
    <source>
        <dbReference type="ARBA" id="ARBA00023218"/>
    </source>
</evidence>
<evidence type="ECO:0000256" key="15">
    <source>
        <dbReference type="SAM" id="MobiDB-lite"/>
    </source>
</evidence>
<dbReference type="SUPFAM" id="SSF46689">
    <property type="entry name" value="Homeodomain-like"/>
    <property type="match status" value="1"/>
</dbReference>
<evidence type="ECO:0000256" key="7">
    <source>
        <dbReference type="ARBA" id="ARBA00023155"/>
    </source>
</evidence>
<proteinExistence type="predicted"/>
<dbReference type="InterPro" id="IPR017970">
    <property type="entry name" value="Homeobox_CS"/>
</dbReference>
<dbReference type="Proteomes" id="UP001249851">
    <property type="component" value="Unassembled WGS sequence"/>
</dbReference>
<evidence type="ECO:0000256" key="6">
    <source>
        <dbReference type="ARBA" id="ARBA00023125"/>
    </source>
</evidence>
<keyword evidence="10" id="KW-0306">Gastrulation</keyword>
<gene>
    <name evidence="17" type="ORF">P5673_003438</name>
</gene>
<evidence type="ECO:0000313" key="17">
    <source>
        <dbReference type="EMBL" id="KAK2572012.1"/>
    </source>
</evidence>
<dbReference type="InterPro" id="IPR042634">
    <property type="entry name" value="MOX-1/MOX-2"/>
</dbReference>
<keyword evidence="9" id="KW-0804">Transcription</keyword>
<reference evidence="17" key="1">
    <citation type="journal article" date="2023" name="G3 (Bethesda)">
        <title>Whole genome assembly and annotation of the endangered Caribbean coral Acropora cervicornis.</title>
        <authorList>
            <person name="Selwyn J.D."/>
            <person name="Vollmer S.V."/>
        </authorList>
    </citation>
    <scope>NUCLEOTIDE SEQUENCE</scope>
    <source>
        <strain evidence="17">K2</strain>
    </source>
</reference>
<dbReference type="PROSITE" id="PS50071">
    <property type="entry name" value="HOMEOBOX_2"/>
    <property type="match status" value="1"/>
</dbReference>
<feature type="domain" description="Homeobox" evidence="16">
    <location>
        <begin position="95"/>
        <end position="155"/>
    </location>
</feature>
<evidence type="ECO:0000256" key="5">
    <source>
        <dbReference type="ARBA" id="ARBA00023015"/>
    </source>
</evidence>
<dbReference type="FunFam" id="1.10.10.60:FF:000499">
    <property type="entry name" value="Siamois homeodomain 1"/>
    <property type="match status" value="1"/>
</dbReference>
<dbReference type="PROSITE" id="PS00027">
    <property type="entry name" value="HOMEOBOX_1"/>
    <property type="match status" value="1"/>
</dbReference>
<feature type="DNA-binding region" description="Homeobox" evidence="13">
    <location>
        <begin position="97"/>
        <end position="156"/>
    </location>
</feature>
<dbReference type="EMBL" id="JARQWQ010000005">
    <property type="protein sequence ID" value="KAK2572012.1"/>
    <property type="molecule type" value="Genomic_DNA"/>
</dbReference>
<dbReference type="GO" id="GO:0005634">
    <property type="term" value="C:nucleus"/>
    <property type="evidence" value="ECO:0007669"/>
    <property type="project" value="UniProtKB-SubCell"/>
</dbReference>
<comment type="caution">
    <text evidence="17">The sequence shown here is derived from an EMBL/GenBank/DDBJ whole genome shotgun (WGS) entry which is preliminary data.</text>
</comment>
<evidence type="ECO:0000256" key="13">
    <source>
        <dbReference type="PROSITE-ProRule" id="PRU00108"/>
    </source>
</evidence>
<dbReference type="GO" id="GO:0045944">
    <property type="term" value="P:positive regulation of transcription by RNA polymerase II"/>
    <property type="evidence" value="ECO:0007669"/>
    <property type="project" value="InterPro"/>
</dbReference>
<dbReference type="PANTHER" id="PTHR24328:SF7">
    <property type="entry name" value="BUTTONLESS"/>
    <property type="match status" value="1"/>
</dbReference>
<dbReference type="GO" id="GO:0000981">
    <property type="term" value="F:DNA-binding transcription factor activity, RNA polymerase II-specific"/>
    <property type="evidence" value="ECO:0007669"/>
    <property type="project" value="InterPro"/>
</dbReference>
<keyword evidence="8" id="KW-0010">Activator</keyword>
<dbReference type="InterPro" id="IPR001356">
    <property type="entry name" value="HD"/>
</dbReference>
<dbReference type="GO" id="GO:0007399">
    <property type="term" value="P:nervous system development"/>
    <property type="evidence" value="ECO:0007669"/>
    <property type="project" value="UniProtKB-KW"/>
</dbReference>